<keyword evidence="5 9" id="KW-0653">Protein transport</keyword>
<feature type="transmembrane region" description="Helical" evidence="9">
    <location>
        <begin position="48"/>
        <end position="69"/>
    </location>
</feature>
<proteinExistence type="inferred from homology"/>
<accession>A0ABQ5MU52</accession>
<gene>
    <name evidence="9 10" type="primary">secE</name>
    <name evidence="10" type="ORF">AHIS1636_19510</name>
</gene>
<dbReference type="InterPro" id="IPR001901">
    <property type="entry name" value="Translocase_SecE/Sec61-g"/>
</dbReference>
<organism evidence="10 11">
    <name type="scientific">Arthrobacter mangrovi</name>
    <dbReference type="NCBI Taxonomy" id="2966350"/>
    <lineage>
        <taxon>Bacteria</taxon>
        <taxon>Bacillati</taxon>
        <taxon>Actinomycetota</taxon>
        <taxon>Actinomycetes</taxon>
        <taxon>Micrococcales</taxon>
        <taxon>Micrococcaceae</taxon>
        <taxon>Arthrobacter</taxon>
    </lineage>
</organism>
<dbReference type="InterPro" id="IPR005807">
    <property type="entry name" value="SecE_bac"/>
</dbReference>
<comment type="caution">
    <text evidence="10">The sequence shown here is derived from an EMBL/GenBank/DDBJ whole genome shotgun (WGS) entry which is preliminary data.</text>
</comment>
<dbReference type="EMBL" id="BRVS01000008">
    <property type="protein sequence ID" value="GLB67511.1"/>
    <property type="molecule type" value="Genomic_DNA"/>
</dbReference>
<dbReference type="Proteomes" id="UP001209654">
    <property type="component" value="Unassembled WGS sequence"/>
</dbReference>
<evidence type="ECO:0000256" key="4">
    <source>
        <dbReference type="ARBA" id="ARBA00022692"/>
    </source>
</evidence>
<evidence type="ECO:0000313" key="10">
    <source>
        <dbReference type="EMBL" id="GLB67511.1"/>
    </source>
</evidence>
<dbReference type="HAMAP" id="MF_00422">
    <property type="entry name" value="SecE"/>
    <property type="match status" value="1"/>
</dbReference>
<comment type="similarity">
    <text evidence="9">Belongs to the SecE/SEC61-gamma family.</text>
</comment>
<comment type="function">
    <text evidence="9">Essential subunit of the Sec protein translocation channel SecYEG. Clamps together the 2 halves of SecY. May contact the channel plug during translocation.</text>
</comment>
<dbReference type="PANTHER" id="PTHR33910:SF1">
    <property type="entry name" value="PROTEIN TRANSLOCASE SUBUNIT SECE"/>
    <property type="match status" value="1"/>
</dbReference>
<evidence type="ECO:0000256" key="7">
    <source>
        <dbReference type="ARBA" id="ARBA00023010"/>
    </source>
</evidence>
<dbReference type="RefSeq" id="WP_264795633.1">
    <property type="nucleotide sequence ID" value="NZ_BRVS01000008.1"/>
</dbReference>
<keyword evidence="11" id="KW-1185">Reference proteome</keyword>
<comment type="subcellular location">
    <subcellularLocation>
        <location evidence="9">Cell membrane</location>
        <topology evidence="9">Single-pass membrane protein</topology>
    </subcellularLocation>
    <subcellularLocation>
        <location evidence="1">Membrane</location>
    </subcellularLocation>
</comment>
<evidence type="ECO:0000256" key="5">
    <source>
        <dbReference type="ARBA" id="ARBA00022927"/>
    </source>
</evidence>
<evidence type="ECO:0000256" key="2">
    <source>
        <dbReference type="ARBA" id="ARBA00022448"/>
    </source>
</evidence>
<evidence type="ECO:0000256" key="1">
    <source>
        <dbReference type="ARBA" id="ARBA00004370"/>
    </source>
</evidence>
<evidence type="ECO:0000256" key="9">
    <source>
        <dbReference type="HAMAP-Rule" id="MF_00422"/>
    </source>
</evidence>
<evidence type="ECO:0000256" key="6">
    <source>
        <dbReference type="ARBA" id="ARBA00022989"/>
    </source>
</evidence>
<keyword evidence="2 9" id="KW-0813">Transport</keyword>
<evidence type="ECO:0000256" key="3">
    <source>
        <dbReference type="ARBA" id="ARBA00022475"/>
    </source>
</evidence>
<dbReference type="NCBIfam" id="TIGR00964">
    <property type="entry name" value="secE_bact"/>
    <property type="match status" value="1"/>
</dbReference>
<keyword evidence="4 9" id="KW-0812">Transmembrane</keyword>
<sequence length="88" mass="9689">MTETAAGSSRRPSGQSPEKRGFFGKIILFIRQVIAELKKVVTPTRKELLNYTLVVIGFVIIMMLIVTVLDLVFGQGAMFIFGDGAPEQ</sequence>
<keyword evidence="7 9" id="KW-0811">Translocation</keyword>
<reference evidence="10 11" key="1">
    <citation type="journal article" date="2023" name="Int. J. Syst. Evol. Microbiol.">
        <title>Arthrobacter mangrovi sp. nov., an actinobacterium isolated from the rhizosphere of a mangrove.</title>
        <authorList>
            <person name="Hamada M."/>
            <person name="Saitou S."/>
            <person name="Enomoto N."/>
            <person name="Nanri K."/>
            <person name="Hidaka K."/>
            <person name="Miura T."/>
            <person name="Tamura T."/>
        </authorList>
    </citation>
    <scope>NUCLEOTIDE SEQUENCE [LARGE SCALE GENOMIC DNA]</scope>
    <source>
        <strain evidence="10 11">NBRC 112813</strain>
    </source>
</reference>
<evidence type="ECO:0000256" key="8">
    <source>
        <dbReference type="ARBA" id="ARBA00023136"/>
    </source>
</evidence>
<keyword evidence="8 9" id="KW-0472">Membrane</keyword>
<keyword evidence="6 9" id="KW-1133">Transmembrane helix</keyword>
<comment type="subunit">
    <text evidence="9">Component of the Sec protein translocase complex. Heterotrimer consisting of SecY, SecE and SecG subunits. The heterotrimers can form oligomers, although 1 heterotrimer is thought to be able to translocate proteins. Interacts with the ribosome. Interacts with SecDF, and other proteins may be involved. Interacts with SecA.</text>
</comment>
<evidence type="ECO:0000313" key="11">
    <source>
        <dbReference type="Proteomes" id="UP001209654"/>
    </source>
</evidence>
<dbReference type="InterPro" id="IPR038379">
    <property type="entry name" value="SecE_sf"/>
</dbReference>
<keyword evidence="3 9" id="KW-1003">Cell membrane</keyword>
<name>A0ABQ5MU52_9MICC</name>
<protein>
    <recommendedName>
        <fullName evidence="9">Protein translocase subunit SecE</fullName>
    </recommendedName>
</protein>
<dbReference type="PANTHER" id="PTHR33910">
    <property type="entry name" value="PROTEIN TRANSLOCASE SUBUNIT SECE"/>
    <property type="match status" value="1"/>
</dbReference>
<dbReference type="Pfam" id="PF00584">
    <property type="entry name" value="SecE"/>
    <property type="match status" value="1"/>
</dbReference>
<dbReference type="Gene3D" id="1.20.5.1030">
    <property type="entry name" value="Preprotein translocase secy subunit"/>
    <property type="match status" value="1"/>
</dbReference>